<dbReference type="InterPro" id="IPR036186">
    <property type="entry name" value="Serpin_sf"/>
</dbReference>
<sequence>MSATTLQISLTVIAIADLKEIENVVHGASIKLAAKMFYEVAKGNADKSFVLSAYSVLSPLALFSLAAREKTQDELWDVIGTNNDSFTKEVYDWKYNRVKSLKGVTLKTASKICLALNYDVYTDFGRGRWDSFGTELVEERTNHMIKDIISADDVDLFTRGLLVDAVYFKNTCQENLINKSNQTVTVAEIQQS</sequence>
<feature type="domain" description="Serpin" evidence="3">
    <location>
        <begin position="30"/>
        <end position="128"/>
    </location>
</feature>
<keyword evidence="1" id="KW-0646">Protease inhibitor</keyword>
<accession>A0ABM3LHU7</accession>
<gene>
    <name evidence="5" type="primary">LOC128198282</name>
</gene>
<evidence type="ECO:0000313" key="4">
    <source>
        <dbReference type="Proteomes" id="UP001652582"/>
    </source>
</evidence>
<evidence type="ECO:0000313" key="5">
    <source>
        <dbReference type="RefSeq" id="XP_052738627.1"/>
    </source>
</evidence>
<evidence type="ECO:0000256" key="2">
    <source>
        <dbReference type="ARBA" id="ARBA00022900"/>
    </source>
</evidence>
<reference evidence="5" key="1">
    <citation type="submission" date="2025-08" db="UniProtKB">
        <authorList>
            <consortium name="RefSeq"/>
        </authorList>
    </citation>
    <scope>IDENTIFICATION</scope>
</reference>
<proteinExistence type="predicted"/>
<evidence type="ECO:0000256" key="1">
    <source>
        <dbReference type="ARBA" id="ARBA00022690"/>
    </source>
</evidence>
<dbReference type="InterPro" id="IPR042178">
    <property type="entry name" value="Serpin_sf_1"/>
</dbReference>
<dbReference type="Pfam" id="PF00079">
    <property type="entry name" value="Serpin"/>
    <property type="match status" value="1"/>
</dbReference>
<dbReference type="RefSeq" id="XP_052738627.1">
    <property type="nucleotide sequence ID" value="XM_052882667.1"/>
</dbReference>
<evidence type="ECO:0000259" key="3">
    <source>
        <dbReference type="Pfam" id="PF00079"/>
    </source>
</evidence>
<keyword evidence="4" id="KW-1185">Reference proteome</keyword>
<dbReference type="SUPFAM" id="SSF56574">
    <property type="entry name" value="Serpins"/>
    <property type="match status" value="1"/>
</dbReference>
<organism evidence="4 5">
    <name type="scientific">Bicyclus anynana</name>
    <name type="common">Squinting bush brown butterfly</name>
    <dbReference type="NCBI Taxonomy" id="110368"/>
    <lineage>
        <taxon>Eukaryota</taxon>
        <taxon>Metazoa</taxon>
        <taxon>Ecdysozoa</taxon>
        <taxon>Arthropoda</taxon>
        <taxon>Hexapoda</taxon>
        <taxon>Insecta</taxon>
        <taxon>Pterygota</taxon>
        <taxon>Neoptera</taxon>
        <taxon>Endopterygota</taxon>
        <taxon>Lepidoptera</taxon>
        <taxon>Glossata</taxon>
        <taxon>Ditrysia</taxon>
        <taxon>Papilionoidea</taxon>
        <taxon>Nymphalidae</taxon>
        <taxon>Satyrinae</taxon>
        <taxon>Satyrini</taxon>
        <taxon>Mycalesina</taxon>
        <taxon>Bicyclus</taxon>
    </lineage>
</organism>
<dbReference type="Proteomes" id="UP001652582">
    <property type="component" value="Chromosome 7"/>
</dbReference>
<dbReference type="Gene3D" id="3.30.497.10">
    <property type="entry name" value="Antithrombin, subunit I, domain 2"/>
    <property type="match status" value="2"/>
</dbReference>
<dbReference type="InterPro" id="IPR023796">
    <property type="entry name" value="Serpin_dom"/>
</dbReference>
<name>A0ABM3LHU7_BICAN</name>
<keyword evidence="2" id="KW-0722">Serine protease inhibitor</keyword>
<dbReference type="GeneID" id="128198282"/>
<protein>
    <submittedName>
        <fullName evidence="5">Antitrypsin-like</fullName>
    </submittedName>
</protein>